<evidence type="ECO:0008006" key="4">
    <source>
        <dbReference type="Google" id="ProtNLM"/>
    </source>
</evidence>
<evidence type="ECO:0000256" key="1">
    <source>
        <dbReference type="ARBA" id="ARBA00023159"/>
    </source>
</evidence>
<comment type="caution">
    <text evidence="2">The sequence shown here is derived from an EMBL/GenBank/DDBJ whole genome shotgun (WGS) entry which is preliminary data.</text>
</comment>
<keyword evidence="1" id="KW-0010">Activator</keyword>
<evidence type="ECO:0000313" key="2">
    <source>
        <dbReference type="EMBL" id="KMT59303.1"/>
    </source>
</evidence>
<name>A0A0J8GEU2_9LIST</name>
<dbReference type="InterPro" id="IPR018490">
    <property type="entry name" value="cNMP-bd_dom_sf"/>
</dbReference>
<sequence length="232" mass="27066">MKGIDFMDNLFTPDEFINAIRDTLPNAINEKKLPANMEIPFNHATSYIIKSGTIAGYISRDIESKSSQLYSFFSKGDFILFGQVFDDFSGMTFETLAPTSVYSIKQKDLQYLLHFPENSPFLYYIMKRFGVHYYLKSHLSMRVKENVLIQAIFNICFLRHPDLKEFDRLLTLPKEYTASRIKEYSTLSQAGFYKHLKHAYEQKLLLKSEVGLQVDLERMEELYPSTIPKKAF</sequence>
<dbReference type="Proteomes" id="UP000052258">
    <property type="component" value="Unassembled WGS sequence"/>
</dbReference>
<dbReference type="PATRIC" id="fig|1430899.3.peg.1666"/>
<keyword evidence="3" id="KW-1185">Reference proteome</keyword>
<dbReference type="AlphaFoldDB" id="A0A0J8GEU2"/>
<evidence type="ECO:0000313" key="3">
    <source>
        <dbReference type="Proteomes" id="UP000052258"/>
    </source>
</evidence>
<dbReference type="InterPro" id="IPR014710">
    <property type="entry name" value="RmlC-like_jellyroll"/>
</dbReference>
<dbReference type="SUPFAM" id="SSF51206">
    <property type="entry name" value="cAMP-binding domain-like"/>
    <property type="match status" value="1"/>
</dbReference>
<dbReference type="Gene3D" id="2.60.120.10">
    <property type="entry name" value="Jelly Rolls"/>
    <property type="match status" value="1"/>
</dbReference>
<reference evidence="2 3" key="1">
    <citation type="journal article" date="2015" name="Genome Biol. Evol.">
        <title>Comparative Genomics of Listeria Sensu Lato: Genus-Wide Differences in Evolutionary Dynamics and the Progressive Gain of Complex, Potentially Pathogenicity-Related Traits through Lateral Gene Transfer.</title>
        <authorList>
            <person name="Chiara M."/>
            <person name="Caruso M."/>
            <person name="D'Erchia A.M."/>
            <person name="Manzari C."/>
            <person name="Fraccalvieri R."/>
            <person name="Goffredo E."/>
            <person name="Latorre L."/>
            <person name="Miccolupo A."/>
            <person name="Padalino I."/>
            <person name="Santagada G."/>
            <person name="Chiocco D."/>
            <person name="Pesole G."/>
            <person name="Horner D.S."/>
            <person name="Parisi A."/>
        </authorList>
    </citation>
    <scope>NUCLEOTIDE SEQUENCE [LARGE SCALE GENOMIC DNA]</scope>
    <source>
        <strain evidence="2 3">1991</strain>
    </source>
</reference>
<proteinExistence type="predicted"/>
<organism evidence="2 3">
    <name type="scientific">Listeria fleischmannii 1991</name>
    <dbReference type="NCBI Taxonomy" id="1430899"/>
    <lineage>
        <taxon>Bacteria</taxon>
        <taxon>Bacillati</taxon>
        <taxon>Bacillota</taxon>
        <taxon>Bacilli</taxon>
        <taxon>Bacillales</taxon>
        <taxon>Listeriaceae</taxon>
        <taxon>Listeria</taxon>
    </lineage>
</organism>
<dbReference type="EMBL" id="AZHO01000020">
    <property type="protein sequence ID" value="KMT59303.1"/>
    <property type="molecule type" value="Genomic_DNA"/>
</dbReference>
<protein>
    <recommendedName>
        <fullName evidence="4">Cyclic nucleotide-binding domain-containing protein</fullName>
    </recommendedName>
</protein>
<gene>
    <name evidence="2" type="ORF">X560_1631</name>
</gene>
<accession>A0A0J8GEU2</accession>